<evidence type="ECO:0000313" key="12">
    <source>
        <dbReference type="Proteomes" id="UP000218965"/>
    </source>
</evidence>
<reference evidence="12" key="1">
    <citation type="submission" date="2015-12" db="EMBL/GenBank/DDBJ databases">
        <authorList>
            <person name="Shamseldin A."/>
            <person name="Moawad H."/>
            <person name="Abd El-Rahim W.M."/>
            <person name="Sadowsky M.J."/>
        </authorList>
    </citation>
    <scope>NUCLEOTIDE SEQUENCE [LARGE SCALE GENOMIC DNA]</scope>
    <source>
        <strain evidence="12">JAM AC0309</strain>
    </source>
</reference>
<dbReference type="EC" id="7.1.1.1" evidence="3"/>
<keyword evidence="5" id="KW-0521">NADP</keyword>
<accession>A0A0U4X021</accession>
<dbReference type="SUPFAM" id="SSF51735">
    <property type="entry name" value="NAD(P)-binding Rossmann-fold domains"/>
    <property type="match status" value="1"/>
</dbReference>
<dbReference type="Proteomes" id="UP000218965">
    <property type="component" value="Chromosome"/>
</dbReference>
<evidence type="ECO:0000256" key="2">
    <source>
        <dbReference type="ARBA" id="ARBA00005689"/>
    </source>
</evidence>
<dbReference type="PANTHER" id="PTHR10160">
    <property type="entry name" value="NAD(P) TRANSHYDROGENASE"/>
    <property type="match status" value="1"/>
</dbReference>
<dbReference type="PANTHER" id="PTHR10160:SF19">
    <property type="entry name" value="PROTON-TRANSLOCATING NAD(P)(+) TRANSHYDROGENASE"/>
    <property type="match status" value="1"/>
</dbReference>
<dbReference type="SUPFAM" id="SSF52283">
    <property type="entry name" value="Formate/glycerate dehydrogenase catalytic domain-like"/>
    <property type="match status" value="1"/>
</dbReference>
<name>A0A0U4X021_9MICO</name>
<reference evidence="11 12" key="2">
    <citation type="submission" date="2016-01" db="EMBL/GenBank/DDBJ databases">
        <title>Microcella alkaliphila JAM AC0309 whole genome shotgun sequence.</title>
        <authorList>
            <person name="Kurata A."/>
            <person name="Hirose Y."/>
            <person name="Kishimoto N."/>
            <person name="Kobayashi T."/>
        </authorList>
    </citation>
    <scope>NUCLEOTIDE SEQUENCE [LARGE SCALE GENOMIC DNA]</scope>
    <source>
        <strain evidence="11 12">JAM AC0309</strain>
    </source>
</reference>
<gene>
    <name evidence="11" type="ORF">MalAC0309_2383</name>
</gene>
<dbReference type="GO" id="GO:0008750">
    <property type="term" value="F:proton-translocating NAD(P)+ transhydrogenase activity"/>
    <property type="evidence" value="ECO:0007669"/>
    <property type="project" value="UniProtKB-EC"/>
</dbReference>
<dbReference type="InterPro" id="IPR036291">
    <property type="entry name" value="NAD(P)-bd_dom_sf"/>
</dbReference>
<evidence type="ECO:0000256" key="6">
    <source>
        <dbReference type="ARBA" id="ARBA00022967"/>
    </source>
</evidence>
<dbReference type="NCBIfam" id="NF006942">
    <property type="entry name" value="PRK09424.1"/>
    <property type="match status" value="1"/>
</dbReference>
<sequence>MQIAIRREPIEGERRVAATPATVATYVREGYQVVVERDAGAASGYPDQAYAAAGATLADAVDLGAADVLAHVRPLDPATIAALTPGAVAVGFAAPAGELEAVAALADRGVTAFALELVPRISRAQSMDALTSQALIAGYRCVLEAATRFPRFLPLYMTAAGTIPPAKVLVLGAGVAGLQAIATAKRLGAKVSAYDVRSASADEVRSMGGTFIHLDLDENADAAGGYAKELAADRAARQRELLSPHVQAADIIITTAATPGRPAPRLITADMLTGMTPGSVIVDLAAESGGNVEGSIAGVDTAIAVDGGAITLVGMKDAASTMAFDASRLLAQNIAQLIGLMTVDGALTPDFDDEVVAGACLTHDGVVRHEPTAQAVAERNGAR</sequence>
<dbReference type="CDD" id="cd05304">
    <property type="entry name" value="Rubrum_tdh"/>
    <property type="match status" value="1"/>
</dbReference>
<dbReference type="KEGG" id="malk:MalAC0309_2383"/>
<evidence type="ECO:0000259" key="10">
    <source>
        <dbReference type="SMART" id="SM01003"/>
    </source>
</evidence>
<evidence type="ECO:0000256" key="7">
    <source>
        <dbReference type="ARBA" id="ARBA00023027"/>
    </source>
</evidence>
<keyword evidence="6" id="KW-1278">Translocase</keyword>
<evidence type="ECO:0000256" key="4">
    <source>
        <dbReference type="ARBA" id="ARBA00022741"/>
    </source>
</evidence>
<evidence type="ECO:0000256" key="3">
    <source>
        <dbReference type="ARBA" id="ARBA00012943"/>
    </source>
</evidence>
<evidence type="ECO:0000256" key="8">
    <source>
        <dbReference type="ARBA" id="ARBA00048202"/>
    </source>
</evidence>
<evidence type="ECO:0000313" key="11">
    <source>
        <dbReference type="EMBL" id="BAU33224.1"/>
    </source>
</evidence>
<dbReference type="GO" id="GO:0016491">
    <property type="term" value="F:oxidoreductase activity"/>
    <property type="evidence" value="ECO:0007669"/>
    <property type="project" value="InterPro"/>
</dbReference>
<dbReference type="Gene3D" id="3.40.50.720">
    <property type="entry name" value="NAD(P)-binding Rossmann-like Domain"/>
    <property type="match status" value="2"/>
</dbReference>
<dbReference type="PROSITE" id="PS00837">
    <property type="entry name" value="ALADH_PNT_2"/>
    <property type="match status" value="1"/>
</dbReference>
<evidence type="ECO:0000256" key="5">
    <source>
        <dbReference type="ARBA" id="ARBA00022857"/>
    </source>
</evidence>
<keyword evidence="4" id="KW-0547">Nucleotide-binding</keyword>
<dbReference type="InterPro" id="IPR007698">
    <property type="entry name" value="AlaDH/PNT_NAD(H)-bd"/>
</dbReference>
<evidence type="ECO:0000256" key="1">
    <source>
        <dbReference type="ARBA" id="ARBA00003943"/>
    </source>
</evidence>
<organism evidence="11 12">
    <name type="scientific">Microcella alkaliphila</name>
    <dbReference type="NCBI Taxonomy" id="279828"/>
    <lineage>
        <taxon>Bacteria</taxon>
        <taxon>Bacillati</taxon>
        <taxon>Actinomycetota</taxon>
        <taxon>Actinomycetes</taxon>
        <taxon>Micrococcales</taxon>
        <taxon>Microbacteriaceae</taxon>
        <taxon>Microcella</taxon>
    </lineage>
</organism>
<comment type="function">
    <text evidence="1">The transhydrogenation between NADH and NADP is coupled to respiration and ATP hydrolysis and functions as a proton pump across the membrane.</text>
</comment>
<dbReference type="Pfam" id="PF01262">
    <property type="entry name" value="AlaDh_PNT_C"/>
    <property type="match status" value="1"/>
</dbReference>
<dbReference type="GO" id="GO:0006740">
    <property type="term" value="P:NADPH regeneration"/>
    <property type="evidence" value="ECO:0007669"/>
    <property type="project" value="TreeGrafter"/>
</dbReference>
<feature type="domain" description="Alanine dehydrogenase/pyridine nucleotide transhydrogenase N-terminal" evidence="10">
    <location>
        <begin position="4"/>
        <end position="137"/>
    </location>
</feature>
<dbReference type="GO" id="GO:0005886">
    <property type="term" value="C:plasma membrane"/>
    <property type="evidence" value="ECO:0007669"/>
    <property type="project" value="TreeGrafter"/>
</dbReference>
<dbReference type="AlphaFoldDB" id="A0A0U4X021"/>
<protein>
    <recommendedName>
        <fullName evidence="3">proton-translocating NAD(P)(+) transhydrogenase</fullName>
        <ecNumber evidence="3">7.1.1.1</ecNumber>
    </recommendedName>
</protein>
<dbReference type="InterPro" id="IPR008143">
    <property type="entry name" value="Ala_DH/PNT_CS2"/>
</dbReference>
<dbReference type="GO" id="GO:0050661">
    <property type="term" value="F:NADP binding"/>
    <property type="evidence" value="ECO:0007669"/>
    <property type="project" value="TreeGrafter"/>
</dbReference>
<evidence type="ECO:0000259" key="9">
    <source>
        <dbReference type="SMART" id="SM01002"/>
    </source>
</evidence>
<dbReference type="EMBL" id="AP017315">
    <property type="protein sequence ID" value="BAU33224.1"/>
    <property type="molecule type" value="Genomic_DNA"/>
</dbReference>
<dbReference type="SMART" id="SM01003">
    <property type="entry name" value="AlaDh_PNT_N"/>
    <property type="match status" value="1"/>
</dbReference>
<dbReference type="RefSeq" id="WP_096422920.1">
    <property type="nucleotide sequence ID" value="NZ_AP017315.1"/>
</dbReference>
<keyword evidence="7" id="KW-0520">NAD</keyword>
<comment type="catalytic activity">
    <reaction evidence="8">
        <text>NAD(+) + NADPH + H(+)(in) = NADH + NADP(+) + H(+)(out)</text>
        <dbReference type="Rhea" id="RHEA:47992"/>
        <dbReference type="ChEBI" id="CHEBI:15378"/>
        <dbReference type="ChEBI" id="CHEBI:57540"/>
        <dbReference type="ChEBI" id="CHEBI:57783"/>
        <dbReference type="ChEBI" id="CHEBI:57945"/>
        <dbReference type="ChEBI" id="CHEBI:58349"/>
        <dbReference type="EC" id="7.1.1.1"/>
    </reaction>
</comment>
<dbReference type="SMART" id="SM01002">
    <property type="entry name" value="AlaDh_PNT_C"/>
    <property type="match status" value="1"/>
</dbReference>
<proteinExistence type="inferred from homology"/>
<feature type="domain" description="Alanine dehydrogenase/pyridine nucleotide transhydrogenase NAD(H)-binding" evidence="9">
    <location>
        <begin position="146"/>
        <end position="314"/>
    </location>
</feature>
<dbReference type="OrthoDB" id="9804592at2"/>
<dbReference type="InterPro" id="IPR007886">
    <property type="entry name" value="AlaDH/PNT_N"/>
</dbReference>
<dbReference type="Pfam" id="PF05222">
    <property type="entry name" value="AlaDh_PNT_N"/>
    <property type="match status" value="1"/>
</dbReference>
<comment type="similarity">
    <text evidence="2">Belongs to the AlaDH/PNT family.</text>
</comment>